<sequence length="274" mass="31463">MNSQGSRDINELKKQAIQYYNENSDILKRVEDSLNNLFYDSPYDVYGYLSEYFSKISKQPFFTKLNARKSTFFDSKCQPTFKLDFYCQVKNVEKKILSIDAPCFSHDIITESAKIQNIQEDDENRLTKLNELVNFLNGEITDLVRNFSPFDQEELDEKLRNLFKTKHDQIYQAFLLSLNLKAQSIVSQIDSIEGKKSKTPTSPKQKSKPRKQSQAPGANTTVFGDDLNILFNSNFYGSFIEPLISKSICICSSIVSNKPPFAIISELKNQVSFN</sequence>
<dbReference type="InterPro" id="IPR047500">
    <property type="entry name" value="DD_ENO4"/>
</dbReference>
<dbReference type="AlphaFoldDB" id="A0A813WGG9"/>
<proteinExistence type="predicted"/>
<dbReference type="OrthoDB" id="10009078at2759"/>
<organism evidence="2 3">
    <name type="scientific">Brachionus calyciflorus</name>
    <dbReference type="NCBI Taxonomy" id="104777"/>
    <lineage>
        <taxon>Eukaryota</taxon>
        <taxon>Metazoa</taxon>
        <taxon>Spiralia</taxon>
        <taxon>Gnathifera</taxon>
        <taxon>Rotifera</taxon>
        <taxon>Eurotatoria</taxon>
        <taxon>Monogononta</taxon>
        <taxon>Pseudotrocha</taxon>
        <taxon>Ploima</taxon>
        <taxon>Brachionidae</taxon>
        <taxon>Brachionus</taxon>
    </lineage>
</organism>
<protein>
    <submittedName>
        <fullName evidence="2">Uncharacterized protein</fullName>
    </submittedName>
</protein>
<comment type="caution">
    <text evidence="2">The sequence shown here is derived from an EMBL/GenBank/DDBJ whole genome shotgun (WGS) entry which is preliminary data.</text>
</comment>
<evidence type="ECO:0000313" key="2">
    <source>
        <dbReference type="EMBL" id="CAF0855007.1"/>
    </source>
</evidence>
<name>A0A813WGG9_9BILA</name>
<evidence type="ECO:0000256" key="1">
    <source>
        <dbReference type="SAM" id="MobiDB-lite"/>
    </source>
</evidence>
<evidence type="ECO:0000313" key="3">
    <source>
        <dbReference type="Proteomes" id="UP000663879"/>
    </source>
</evidence>
<keyword evidence="3" id="KW-1185">Reference proteome</keyword>
<dbReference type="CDD" id="cd22974">
    <property type="entry name" value="DD_ENO4"/>
    <property type="match status" value="1"/>
</dbReference>
<reference evidence="2" key="1">
    <citation type="submission" date="2021-02" db="EMBL/GenBank/DDBJ databases">
        <authorList>
            <person name="Nowell W R."/>
        </authorList>
    </citation>
    <scope>NUCLEOTIDE SEQUENCE</scope>
    <source>
        <strain evidence="2">Ploen Becks lab</strain>
    </source>
</reference>
<feature type="region of interest" description="Disordered" evidence="1">
    <location>
        <begin position="193"/>
        <end position="219"/>
    </location>
</feature>
<dbReference type="InterPro" id="IPR029017">
    <property type="entry name" value="Enolase-like_N"/>
</dbReference>
<gene>
    <name evidence="2" type="ORF">OXX778_LOCUS9151</name>
</gene>
<accession>A0A813WGG9</accession>
<dbReference type="Gene3D" id="3.30.390.10">
    <property type="entry name" value="Enolase-like, N-terminal domain"/>
    <property type="match status" value="1"/>
</dbReference>
<dbReference type="EMBL" id="CAJNOC010001324">
    <property type="protein sequence ID" value="CAF0855007.1"/>
    <property type="molecule type" value="Genomic_DNA"/>
</dbReference>
<dbReference type="Proteomes" id="UP000663879">
    <property type="component" value="Unassembled WGS sequence"/>
</dbReference>